<dbReference type="GO" id="GO:1901137">
    <property type="term" value="P:carbohydrate derivative biosynthetic process"/>
    <property type="evidence" value="ECO:0007669"/>
    <property type="project" value="UniProtKB-ARBA"/>
</dbReference>
<dbReference type="Pfam" id="PF13692">
    <property type="entry name" value="Glyco_trans_1_4"/>
    <property type="match status" value="1"/>
</dbReference>
<reference evidence="4" key="2">
    <citation type="submission" date="2023-01" db="EMBL/GenBank/DDBJ databases">
        <authorList>
            <person name="Sun Q."/>
            <person name="Evtushenko L."/>
        </authorList>
    </citation>
    <scope>NUCLEOTIDE SEQUENCE</scope>
    <source>
        <strain evidence="4">VKM Ac-1069</strain>
    </source>
</reference>
<keyword evidence="2" id="KW-0808">Transferase</keyword>
<organism evidence="4 5">
    <name type="scientific">Pseudonocardia halophobica</name>
    <dbReference type="NCBI Taxonomy" id="29401"/>
    <lineage>
        <taxon>Bacteria</taxon>
        <taxon>Bacillati</taxon>
        <taxon>Actinomycetota</taxon>
        <taxon>Actinomycetes</taxon>
        <taxon>Pseudonocardiales</taxon>
        <taxon>Pseudonocardiaceae</taxon>
        <taxon>Pseudonocardia</taxon>
    </lineage>
</organism>
<name>A0A9W6L1T5_9PSEU</name>
<dbReference type="InterPro" id="IPR050194">
    <property type="entry name" value="Glycosyltransferase_grp1"/>
</dbReference>
<dbReference type="PANTHER" id="PTHR45947">
    <property type="entry name" value="SULFOQUINOVOSYL TRANSFERASE SQD2"/>
    <property type="match status" value="1"/>
</dbReference>
<dbReference type="Gene3D" id="3.40.50.2000">
    <property type="entry name" value="Glycogen Phosphorylase B"/>
    <property type="match status" value="2"/>
</dbReference>
<keyword evidence="1" id="KW-0328">Glycosyltransferase</keyword>
<evidence type="ECO:0000313" key="5">
    <source>
        <dbReference type="Proteomes" id="UP001143463"/>
    </source>
</evidence>
<dbReference type="GO" id="GO:0016757">
    <property type="term" value="F:glycosyltransferase activity"/>
    <property type="evidence" value="ECO:0007669"/>
    <property type="project" value="UniProtKB-KW"/>
</dbReference>
<dbReference type="RefSeq" id="WP_156067596.1">
    <property type="nucleotide sequence ID" value="NZ_BAAAUZ010000020.1"/>
</dbReference>
<dbReference type="EMBL" id="BSFQ01000012">
    <property type="protein sequence ID" value="GLL12061.1"/>
    <property type="molecule type" value="Genomic_DNA"/>
</dbReference>
<reference evidence="4" key="1">
    <citation type="journal article" date="2014" name="Int. J. Syst. Evol. Microbiol.">
        <title>Complete genome sequence of Corynebacterium casei LMG S-19264T (=DSM 44701T), isolated from a smear-ripened cheese.</title>
        <authorList>
            <consortium name="US DOE Joint Genome Institute (JGI-PGF)"/>
            <person name="Walter F."/>
            <person name="Albersmeier A."/>
            <person name="Kalinowski J."/>
            <person name="Ruckert C."/>
        </authorList>
    </citation>
    <scope>NUCLEOTIDE SEQUENCE</scope>
    <source>
        <strain evidence="4">VKM Ac-1069</strain>
    </source>
</reference>
<protein>
    <submittedName>
        <fullName evidence="4">Glycosyltransferase WbuB</fullName>
    </submittedName>
</protein>
<dbReference type="Pfam" id="PF13579">
    <property type="entry name" value="Glyco_trans_4_4"/>
    <property type="match status" value="1"/>
</dbReference>
<feature type="domain" description="Glycosyltransferase subfamily 4-like N-terminal" evidence="3">
    <location>
        <begin position="34"/>
        <end position="214"/>
    </location>
</feature>
<dbReference type="AlphaFoldDB" id="A0A9W6L1T5"/>
<evidence type="ECO:0000259" key="3">
    <source>
        <dbReference type="Pfam" id="PF13579"/>
    </source>
</evidence>
<accession>A0A9W6L1T5</accession>
<keyword evidence="5" id="KW-1185">Reference proteome</keyword>
<dbReference type="Proteomes" id="UP001143463">
    <property type="component" value="Unassembled WGS sequence"/>
</dbReference>
<dbReference type="CDD" id="cd03794">
    <property type="entry name" value="GT4_WbuB-like"/>
    <property type="match status" value="1"/>
</dbReference>
<gene>
    <name evidence="4" type="ORF">GCM10017577_32020</name>
</gene>
<evidence type="ECO:0000313" key="4">
    <source>
        <dbReference type="EMBL" id="GLL12061.1"/>
    </source>
</evidence>
<evidence type="ECO:0000256" key="1">
    <source>
        <dbReference type="ARBA" id="ARBA00022676"/>
    </source>
</evidence>
<sequence length="435" mass="45424">MAAEQIARPVSQDTTPRRLEVLVIGMHYAPESTGNAPYTTGMARGLASGGHSVRVITGYPHYPEWKVRTGYTGLRTQHLDGDIAVQRVRHPVPAVPTAARRVLMDLVFSVHAAVLRGPRPDVVIAVSPVLLSVAAGIRWRSAGRTALGVVTQDLYCHALAETGLASPAWAQMGAQLERALLSRADGVAVIHENFARDLVELGIAPERLSIIRNWSHVRTSTADPAATRKRLGWAPGEIIALHAGNMGVKQGLGNVVDAARLASCSPGGVRYVLLGAGGERRHLEEAATGVESLDFMDPLPDGQFEDALAAADVLVLNEAPSVAAMSVPSKLTSYFASGRPIVAATASHSAASAEIARSGAGVRVDPGSPDALHAAVCRLGRDAPRGRAMGMRGLAYMRANLSPQAAAAAYGAWVEGLAAARTGIGGPRHSRGGGP</sequence>
<comment type="caution">
    <text evidence="4">The sequence shown here is derived from an EMBL/GenBank/DDBJ whole genome shotgun (WGS) entry which is preliminary data.</text>
</comment>
<evidence type="ECO:0000256" key="2">
    <source>
        <dbReference type="ARBA" id="ARBA00022679"/>
    </source>
</evidence>
<dbReference type="InterPro" id="IPR028098">
    <property type="entry name" value="Glyco_trans_4-like_N"/>
</dbReference>
<dbReference type="SUPFAM" id="SSF53756">
    <property type="entry name" value="UDP-Glycosyltransferase/glycogen phosphorylase"/>
    <property type="match status" value="1"/>
</dbReference>
<proteinExistence type="predicted"/>
<dbReference type="PANTHER" id="PTHR45947:SF3">
    <property type="entry name" value="SULFOQUINOVOSYL TRANSFERASE SQD2"/>
    <property type="match status" value="1"/>
</dbReference>